<accession>A0A183JKI5</accession>
<reference evidence="1 2" key="2">
    <citation type="submission" date="2018-11" db="EMBL/GenBank/DDBJ databases">
        <authorList>
            <consortium name="Pathogen Informatics"/>
        </authorList>
    </citation>
    <scope>NUCLEOTIDE SEQUENCE [LARGE SCALE GENOMIC DNA]</scope>
    <source>
        <strain evidence="1">Dakar</strain>
        <strain evidence="2">Dakar, Senegal</strain>
    </source>
</reference>
<dbReference type="AlphaFoldDB" id="A0A183JKI5"/>
<evidence type="ECO:0000313" key="2">
    <source>
        <dbReference type="Proteomes" id="UP000279833"/>
    </source>
</evidence>
<reference evidence="3" key="1">
    <citation type="submission" date="2016-06" db="UniProtKB">
        <authorList>
            <consortium name="WormBaseParasite"/>
        </authorList>
    </citation>
    <scope>IDENTIFICATION</scope>
</reference>
<dbReference type="EMBL" id="UZAK01003547">
    <property type="protein sequence ID" value="VDO80225.1"/>
    <property type="molecule type" value="Genomic_DNA"/>
</dbReference>
<organism evidence="3">
    <name type="scientific">Schistosoma curassoni</name>
    <dbReference type="NCBI Taxonomy" id="6186"/>
    <lineage>
        <taxon>Eukaryota</taxon>
        <taxon>Metazoa</taxon>
        <taxon>Spiralia</taxon>
        <taxon>Lophotrochozoa</taxon>
        <taxon>Platyhelminthes</taxon>
        <taxon>Trematoda</taxon>
        <taxon>Digenea</taxon>
        <taxon>Strigeidida</taxon>
        <taxon>Schistosomatoidea</taxon>
        <taxon>Schistosomatidae</taxon>
        <taxon>Schistosoma</taxon>
    </lineage>
</organism>
<dbReference type="Proteomes" id="UP000279833">
    <property type="component" value="Unassembled WGS sequence"/>
</dbReference>
<name>A0A183JKI5_9TREM</name>
<dbReference type="WBParaSite" id="SCUD_0000321601-mRNA-1">
    <property type="protein sequence ID" value="SCUD_0000321601-mRNA-1"/>
    <property type="gene ID" value="SCUD_0000321601"/>
</dbReference>
<evidence type="ECO:0000313" key="1">
    <source>
        <dbReference type="EMBL" id="VDO80225.1"/>
    </source>
</evidence>
<gene>
    <name evidence="1" type="ORF">SCUD_LOCUS3216</name>
</gene>
<evidence type="ECO:0000313" key="3">
    <source>
        <dbReference type="WBParaSite" id="SCUD_0000321601-mRNA-1"/>
    </source>
</evidence>
<sequence>MFSTHIFYSKQEVICADSYVELSCKAFSMDMGLIVLEAVLNHNLSIQLTSPSETSLQGCLRSNANGVNKGNMPDNSQTKSSVTPAEYITGHNIKSMIYHSSSDLGHY</sequence>
<keyword evidence="2" id="KW-1185">Reference proteome</keyword>
<proteinExistence type="predicted"/>
<protein>
    <submittedName>
        <fullName evidence="3">Ovule protein</fullName>
    </submittedName>
</protein>